<evidence type="ECO:0000256" key="1">
    <source>
        <dbReference type="PROSITE-ProRule" id="PRU00520"/>
    </source>
</evidence>
<evidence type="ECO:0000256" key="2">
    <source>
        <dbReference type="RuleBase" id="RU000553"/>
    </source>
</evidence>
<dbReference type="PROSITE" id="PS00151">
    <property type="entry name" value="ACYLPHOSPHATASE_2"/>
    <property type="match status" value="1"/>
</dbReference>
<dbReference type="InterPro" id="IPR036046">
    <property type="entry name" value="Acylphosphatase-like_dom_sf"/>
</dbReference>
<keyword evidence="1 2" id="KW-0378">Hydrolase</keyword>
<dbReference type="Pfam" id="PF00708">
    <property type="entry name" value="Acylphosphatase"/>
    <property type="match status" value="1"/>
</dbReference>
<feature type="active site" evidence="1">
    <location>
        <position position="24"/>
    </location>
</feature>
<dbReference type="EC" id="3.6.1.7" evidence="1 2"/>
<evidence type="ECO:0000313" key="5">
    <source>
        <dbReference type="EMBL" id="MCM1986266.1"/>
    </source>
</evidence>
<keyword evidence="6" id="KW-1185">Reference proteome</keyword>
<dbReference type="InterPro" id="IPR001792">
    <property type="entry name" value="Acylphosphatase-like_dom"/>
</dbReference>
<feature type="domain" description="Acylphosphatase-like" evidence="4">
    <location>
        <begin position="9"/>
        <end position="96"/>
    </location>
</feature>
<dbReference type="Proteomes" id="UP001056766">
    <property type="component" value="Unassembled WGS sequence"/>
</dbReference>
<sequence length="96" mass="10558">MTATDDVSCAEIYVSGRVQGVYFRGFTQKTATSLGLMGYAQNLPDGRVKVVAQGKRSCISELLDHLHIGPELSNVESIEVGWIALSDTFTDFFIKR</sequence>
<comment type="similarity">
    <text evidence="3">Belongs to the acylphosphatase family.</text>
</comment>
<feature type="active site" evidence="1">
    <location>
        <position position="42"/>
    </location>
</feature>
<reference evidence="5" key="2">
    <citation type="submission" date="2021-04" db="EMBL/GenBank/DDBJ databases">
        <authorList>
            <person name="Dong X."/>
        </authorList>
    </citation>
    <scope>NUCLEOTIDE SEQUENCE</scope>
    <source>
        <strain evidence="5">LLY</strain>
    </source>
</reference>
<dbReference type="PANTHER" id="PTHR47268:SF4">
    <property type="entry name" value="ACYLPHOSPHATASE"/>
    <property type="match status" value="1"/>
</dbReference>
<dbReference type="RefSeq" id="WP_250867632.1">
    <property type="nucleotide sequence ID" value="NZ_JAGSOI010000011.1"/>
</dbReference>
<organism evidence="5 6">
    <name type="scientific">Methanococcoides seepicolus</name>
    <dbReference type="NCBI Taxonomy" id="2828780"/>
    <lineage>
        <taxon>Archaea</taxon>
        <taxon>Methanobacteriati</taxon>
        <taxon>Methanobacteriota</taxon>
        <taxon>Stenosarchaea group</taxon>
        <taxon>Methanomicrobia</taxon>
        <taxon>Methanosarcinales</taxon>
        <taxon>Methanosarcinaceae</taxon>
        <taxon>Methanococcoides</taxon>
    </lineage>
</organism>
<comment type="caution">
    <text evidence="5">The sequence shown here is derived from an EMBL/GenBank/DDBJ whole genome shotgun (WGS) entry which is preliminary data.</text>
</comment>
<gene>
    <name evidence="5" type="ORF">KDK67_04475</name>
</gene>
<reference evidence="5" key="1">
    <citation type="journal article" date="2021" name="mSystems">
        <title>Bacteria and Archaea Synergistically Convert Glycine Betaine to Biogenic Methane in the Formosa Cold Seep of the South China Sea.</title>
        <authorList>
            <person name="Li L."/>
            <person name="Zhang W."/>
            <person name="Zhang S."/>
            <person name="Song L."/>
            <person name="Sun Q."/>
            <person name="Zhang H."/>
            <person name="Xiang H."/>
            <person name="Dong X."/>
        </authorList>
    </citation>
    <scope>NUCLEOTIDE SEQUENCE</scope>
    <source>
        <strain evidence="5">LLY</strain>
    </source>
</reference>
<protein>
    <recommendedName>
        <fullName evidence="1 2">Acylphosphatase</fullName>
        <ecNumber evidence="1 2">3.6.1.7</ecNumber>
    </recommendedName>
</protein>
<dbReference type="SUPFAM" id="SSF54975">
    <property type="entry name" value="Acylphosphatase/BLUF domain-like"/>
    <property type="match status" value="1"/>
</dbReference>
<proteinExistence type="inferred from homology"/>
<dbReference type="InterPro" id="IPR020456">
    <property type="entry name" value="Acylphosphatase"/>
</dbReference>
<comment type="catalytic activity">
    <reaction evidence="1 2">
        <text>an acyl phosphate + H2O = a carboxylate + phosphate + H(+)</text>
        <dbReference type="Rhea" id="RHEA:14965"/>
        <dbReference type="ChEBI" id="CHEBI:15377"/>
        <dbReference type="ChEBI" id="CHEBI:15378"/>
        <dbReference type="ChEBI" id="CHEBI:29067"/>
        <dbReference type="ChEBI" id="CHEBI:43474"/>
        <dbReference type="ChEBI" id="CHEBI:59918"/>
        <dbReference type="EC" id="3.6.1.7"/>
    </reaction>
</comment>
<dbReference type="PROSITE" id="PS00150">
    <property type="entry name" value="ACYLPHOSPHATASE_1"/>
    <property type="match status" value="1"/>
</dbReference>
<dbReference type="PROSITE" id="PS51160">
    <property type="entry name" value="ACYLPHOSPHATASE_3"/>
    <property type="match status" value="1"/>
</dbReference>
<dbReference type="EMBL" id="JAGSOI010000011">
    <property type="protein sequence ID" value="MCM1986266.1"/>
    <property type="molecule type" value="Genomic_DNA"/>
</dbReference>
<evidence type="ECO:0000256" key="3">
    <source>
        <dbReference type="RuleBase" id="RU004168"/>
    </source>
</evidence>
<accession>A0A9E4ZET3</accession>
<dbReference type="PANTHER" id="PTHR47268">
    <property type="entry name" value="ACYLPHOSPHATASE"/>
    <property type="match status" value="1"/>
</dbReference>
<dbReference type="GO" id="GO:0003998">
    <property type="term" value="F:acylphosphatase activity"/>
    <property type="evidence" value="ECO:0007669"/>
    <property type="project" value="UniProtKB-EC"/>
</dbReference>
<dbReference type="Gene3D" id="3.30.70.100">
    <property type="match status" value="1"/>
</dbReference>
<dbReference type="AlphaFoldDB" id="A0A9E4ZET3"/>
<evidence type="ECO:0000313" key="6">
    <source>
        <dbReference type="Proteomes" id="UP001056766"/>
    </source>
</evidence>
<name>A0A9E4ZET3_9EURY</name>
<evidence type="ECO:0000259" key="4">
    <source>
        <dbReference type="PROSITE" id="PS51160"/>
    </source>
</evidence>
<dbReference type="InterPro" id="IPR017968">
    <property type="entry name" value="Acylphosphatase_CS"/>
</dbReference>